<dbReference type="InterPro" id="IPR013785">
    <property type="entry name" value="Aldolase_TIM"/>
</dbReference>
<accession>A0ABY7H827</accession>
<dbReference type="RefSeq" id="WP_269037486.1">
    <property type="nucleotide sequence ID" value="NZ_CP114040.1"/>
</dbReference>
<dbReference type="Gene3D" id="3.20.20.70">
    <property type="entry name" value="Aldolase class I"/>
    <property type="match status" value="1"/>
</dbReference>
<dbReference type="PANTHER" id="PTHR35273:SF2">
    <property type="entry name" value="ALPHA-GALACTOSIDASE"/>
    <property type="match status" value="1"/>
</dbReference>
<keyword evidence="5" id="KW-1185">Reference proteome</keyword>
<dbReference type="SUPFAM" id="SSF51445">
    <property type="entry name" value="(Trans)glycosidases"/>
    <property type="match status" value="1"/>
</dbReference>
<feature type="chain" id="PRO_5046289801" evidence="2">
    <location>
        <begin position="24"/>
        <end position="345"/>
    </location>
</feature>
<dbReference type="PROSITE" id="PS51257">
    <property type="entry name" value="PROKAR_LIPOPROTEIN"/>
    <property type="match status" value="1"/>
</dbReference>
<evidence type="ECO:0000259" key="3">
    <source>
        <dbReference type="Pfam" id="PF03537"/>
    </source>
</evidence>
<feature type="signal peptide" evidence="2">
    <location>
        <begin position="1"/>
        <end position="23"/>
    </location>
</feature>
<gene>
    <name evidence="4" type="ORF">O0S08_03245</name>
</gene>
<dbReference type="Pfam" id="PF03537">
    <property type="entry name" value="Glyco_hydro_114"/>
    <property type="match status" value="1"/>
</dbReference>
<protein>
    <submittedName>
        <fullName evidence="4">Endo alpha-1,4 polygalactosaminidase</fullName>
    </submittedName>
</protein>
<evidence type="ECO:0000313" key="5">
    <source>
        <dbReference type="Proteomes" id="UP001164459"/>
    </source>
</evidence>
<dbReference type="Proteomes" id="UP001164459">
    <property type="component" value="Chromosome"/>
</dbReference>
<evidence type="ECO:0000256" key="2">
    <source>
        <dbReference type="SAM" id="SignalP"/>
    </source>
</evidence>
<feature type="compositionally biased region" description="Low complexity" evidence="1">
    <location>
        <begin position="20"/>
        <end position="106"/>
    </location>
</feature>
<organism evidence="4 5">
    <name type="scientific">Nannocystis punicea</name>
    <dbReference type="NCBI Taxonomy" id="2995304"/>
    <lineage>
        <taxon>Bacteria</taxon>
        <taxon>Pseudomonadati</taxon>
        <taxon>Myxococcota</taxon>
        <taxon>Polyangia</taxon>
        <taxon>Nannocystales</taxon>
        <taxon>Nannocystaceae</taxon>
        <taxon>Nannocystis</taxon>
    </lineage>
</organism>
<dbReference type="InterPro" id="IPR017853">
    <property type="entry name" value="GH"/>
</dbReference>
<proteinExistence type="predicted"/>
<evidence type="ECO:0000313" key="4">
    <source>
        <dbReference type="EMBL" id="WAS95154.1"/>
    </source>
</evidence>
<keyword evidence="2" id="KW-0732">Signal</keyword>
<feature type="domain" description="Glycoside-hydrolase family GH114 TIM-barrel" evidence="3">
    <location>
        <begin position="118"/>
        <end position="332"/>
    </location>
</feature>
<dbReference type="InterPro" id="IPR004352">
    <property type="entry name" value="GH114_TIM-barrel"/>
</dbReference>
<name>A0ABY7H827_9BACT</name>
<evidence type="ECO:0000256" key="1">
    <source>
        <dbReference type="SAM" id="MobiDB-lite"/>
    </source>
</evidence>
<sequence length="345" mass="36621">MTRRSQVWSLSVLLLGACSGSGSDDSSGGDSTASATGTDTDAATDPGTTTDDATDGSTAPTSTSADPTADTTTGTTVDPTGETTTGTTDEPGTTTEPSTTEGTTGDMAVQLPPPDGEFDYQLGDPYDPPRTVQILSRDRNASPAGGLYNICYVNGFQAQPDEEDFWLDDHPDLVLRDDMGDPVIDKDWDEMLLDTSTPEKRAALAEIVGGWISGCAADGFDAVEIDNLDSYSRSQDLLTQDDAVAYMALLSAAAHAEGLAIAQKNSTELLDRKDEMGTDFAVAEECNTYEECDDYIGTYGDAVLMVEYVEADFMTGCEQYPQMSIVLRDLDLLAPGSPDYVRQAC</sequence>
<dbReference type="PANTHER" id="PTHR35273">
    <property type="entry name" value="ALPHA-1,4 POLYGALACTOSAMINIDASE, PUTATIVE (AFU_ORTHOLOGUE AFUA_3G07890)-RELATED"/>
    <property type="match status" value="1"/>
</dbReference>
<dbReference type="EMBL" id="CP114040">
    <property type="protein sequence ID" value="WAS95154.1"/>
    <property type="molecule type" value="Genomic_DNA"/>
</dbReference>
<feature type="region of interest" description="Disordered" evidence="1">
    <location>
        <begin position="17"/>
        <end position="132"/>
    </location>
</feature>
<reference evidence="4" key="1">
    <citation type="submission" date="2022-11" db="EMBL/GenBank/DDBJ databases">
        <title>Minimal conservation of predation-associated metabolite biosynthetic gene clusters underscores biosynthetic potential of Myxococcota including descriptions for ten novel species: Archangium lansinium sp. nov., Myxococcus landrumus sp. nov., Nannocystis bai.</title>
        <authorList>
            <person name="Ahearne A."/>
            <person name="Stevens C."/>
            <person name="Dowd S."/>
        </authorList>
    </citation>
    <scope>NUCLEOTIDE SEQUENCE</scope>
    <source>
        <strain evidence="4">Fl3</strain>
    </source>
</reference>